<keyword evidence="1" id="KW-0808">Transferase</keyword>
<dbReference type="PANTHER" id="PTHR43877">
    <property type="entry name" value="AMINOALKYLPHOSPHONATE N-ACETYLTRANSFERASE-RELATED-RELATED"/>
    <property type="match status" value="1"/>
</dbReference>
<comment type="caution">
    <text evidence="4">The sequence shown here is derived from an EMBL/GenBank/DDBJ whole genome shotgun (WGS) entry which is preliminary data.</text>
</comment>
<evidence type="ECO:0000313" key="4">
    <source>
        <dbReference type="EMBL" id="MBM2357289.1"/>
    </source>
</evidence>
<evidence type="ECO:0000259" key="3">
    <source>
        <dbReference type="PROSITE" id="PS51186"/>
    </source>
</evidence>
<dbReference type="InterPro" id="IPR000182">
    <property type="entry name" value="GNAT_dom"/>
</dbReference>
<dbReference type="CDD" id="cd04301">
    <property type="entry name" value="NAT_SF"/>
    <property type="match status" value="1"/>
</dbReference>
<gene>
    <name evidence="4" type="ORF">JQX14_22315</name>
</gene>
<dbReference type="RefSeq" id="WP_231035988.1">
    <property type="nucleotide sequence ID" value="NZ_JAJNGX010000033.1"/>
</dbReference>
<organism evidence="4 5">
    <name type="scientific">Pseudosulfitobacter pseudonitzschiae</name>
    <dbReference type="NCBI Taxonomy" id="1402135"/>
    <lineage>
        <taxon>Bacteria</taxon>
        <taxon>Pseudomonadati</taxon>
        <taxon>Pseudomonadota</taxon>
        <taxon>Alphaproteobacteria</taxon>
        <taxon>Rhodobacterales</taxon>
        <taxon>Roseobacteraceae</taxon>
        <taxon>Pseudosulfitobacter</taxon>
    </lineage>
</organism>
<dbReference type="PROSITE" id="PS51186">
    <property type="entry name" value="GNAT"/>
    <property type="match status" value="1"/>
</dbReference>
<evidence type="ECO:0000313" key="5">
    <source>
        <dbReference type="Proteomes" id="UP000809337"/>
    </source>
</evidence>
<dbReference type="InterPro" id="IPR050832">
    <property type="entry name" value="Bact_Acetyltransf"/>
</dbReference>
<name>A0A9Q2P581_9RHOB</name>
<proteinExistence type="predicted"/>
<dbReference type="SUPFAM" id="SSF55729">
    <property type="entry name" value="Acyl-CoA N-acyltransferases (Nat)"/>
    <property type="match status" value="1"/>
</dbReference>
<dbReference type="InterPro" id="IPR016181">
    <property type="entry name" value="Acyl_CoA_acyltransferase"/>
</dbReference>
<dbReference type="PANTHER" id="PTHR43877:SF2">
    <property type="entry name" value="AMINOALKYLPHOSPHONATE N-ACETYLTRANSFERASE-RELATED"/>
    <property type="match status" value="1"/>
</dbReference>
<evidence type="ECO:0000256" key="2">
    <source>
        <dbReference type="ARBA" id="ARBA00023315"/>
    </source>
</evidence>
<reference evidence="4" key="1">
    <citation type="submission" date="2021-01" db="EMBL/GenBank/DDBJ databases">
        <title>Diatom-associated Roseobacters Show Island Model of Population Structure.</title>
        <authorList>
            <person name="Qu L."/>
            <person name="Feng X."/>
            <person name="Chen Y."/>
            <person name="Li L."/>
            <person name="Wang X."/>
            <person name="Hu Z."/>
            <person name="Wang H."/>
            <person name="Luo H."/>
        </authorList>
    </citation>
    <scope>NUCLEOTIDE SEQUENCE</scope>
    <source>
        <strain evidence="4">SM26-45</strain>
    </source>
</reference>
<dbReference type="Gene3D" id="3.40.630.30">
    <property type="match status" value="1"/>
</dbReference>
<dbReference type="AlphaFoldDB" id="A0A9Q2P581"/>
<dbReference type="Proteomes" id="UP000809337">
    <property type="component" value="Unassembled WGS sequence"/>
</dbReference>
<accession>A0A9Q2P581</accession>
<feature type="domain" description="N-acetyltransferase" evidence="3">
    <location>
        <begin position="3"/>
        <end position="148"/>
    </location>
</feature>
<keyword evidence="2" id="KW-0012">Acyltransferase</keyword>
<dbReference type="Pfam" id="PF13673">
    <property type="entry name" value="Acetyltransf_10"/>
    <property type="match status" value="1"/>
</dbReference>
<evidence type="ECO:0000256" key="1">
    <source>
        <dbReference type="ARBA" id="ARBA00022679"/>
    </source>
</evidence>
<protein>
    <submittedName>
        <fullName evidence="4">GNAT family N-acetyltransferase</fullName>
    </submittedName>
</protein>
<dbReference type="EMBL" id="JAFBWN010000032">
    <property type="protein sequence ID" value="MBM2357289.1"/>
    <property type="molecule type" value="Genomic_DNA"/>
</dbReference>
<dbReference type="GO" id="GO:0016747">
    <property type="term" value="F:acyltransferase activity, transferring groups other than amino-acyl groups"/>
    <property type="evidence" value="ECO:0007669"/>
    <property type="project" value="InterPro"/>
</dbReference>
<sequence length="148" mass="15843">MKIVVRNGCDADAPAAIDVLRKSISELCVPDHEGDAREIAGWLSNKTQQAWCAWLARSDATVLVAERAGEIVGVGMIDHHGTVLLNYVRPDARFSGVSKAILESLENVAVTAGLRECVLESTITARTFYEGCGYKPANATGLTLAKTL</sequence>